<evidence type="ECO:0000259" key="1">
    <source>
        <dbReference type="Pfam" id="PF13546"/>
    </source>
</evidence>
<reference evidence="3" key="1">
    <citation type="submission" date="2021-01" db="EMBL/GenBank/DDBJ databases">
        <title>Genome public.</title>
        <authorList>
            <person name="Liu C."/>
            <person name="Sun Q."/>
        </authorList>
    </citation>
    <scope>NUCLEOTIDE SEQUENCE [LARGE SCALE GENOMIC DNA]</scope>
    <source>
        <strain evidence="3">YIM B02556</strain>
    </source>
</reference>
<protein>
    <submittedName>
        <fullName evidence="2">Transposase</fullName>
    </submittedName>
</protein>
<evidence type="ECO:0000313" key="3">
    <source>
        <dbReference type="Proteomes" id="UP000652760"/>
    </source>
</evidence>
<comment type="caution">
    <text evidence="2">The sequence shown here is derived from an EMBL/GenBank/DDBJ whole genome shotgun (WGS) entry which is preliminary data.</text>
</comment>
<gene>
    <name evidence="2" type="ORF">JHL17_33395</name>
</gene>
<dbReference type="SUPFAM" id="SSF53098">
    <property type="entry name" value="Ribonuclease H-like"/>
    <property type="match status" value="1"/>
</dbReference>
<accession>A0ABS1FFT3</accession>
<feature type="domain" description="Transposase IS701-like DDE" evidence="1">
    <location>
        <begin position="7"/>
        <end position="266"/>
    </location>
</feature>
<organism evidence="2 3">
    <name type="scientific">Azospirillum endophyticum</name>
    <dbReference type="NCBI Taxonomy" id="2800326"/>
    <lineage>
        <taxon>Bacteria</taxon>
        <taxon>Pseudomonadati</taxon>
        <taxon>Pseudomonadota</taxon>
        <taxon>Alphaproteobacteria</taxon>
        <taxon>Rhodospirillales</taxon>
        <taxon>Azospirillaceae</taxon>
        <taxon>Azospirillum</taxon>
    </lineage>
</organism>
<name>A0ABS1FFT3_9PROT</name>
<proteinExistence type="predicted"/>
<dbReference type="InterPro" id="IPR012337">
    <property type="entry name" value="RNaseH-like_sf"/>
</dbReference>
<sequence>MDAFSGRTRSTVAALAVGAVLAVGPRTVANLLRALGLADDPGFAAFHRVLNRNRWSGLKLARTLLNALVNAFVPDGPIVIGVDHTFERRRGARVRPASHCFDSVRSSTEQTVTSRGLRWMTAMLLVEVPFAGRIWGLPVLSALVPSRAWCEAQGRHYRPTTVWARGILLRLHRWLPDRLLVAVMDGEFAALTLLDAVSPHMVAITRLRLDARLFDPPPDPPLTLRQIMKGARQPSLRARLTDKVTVWHRAAQPSRTRWRPGGWIDYASGTALWHHQGKPIVPILWVMVRYPDGRRDPEAFLCTDLSMSPRTVLEWFNRRWAMETTYEESRAHLGIETQRQWADPAVFRTAPLLFGLYSLITLYVHQNAGRLALSPRRAIWYPKPAPTFADALARLRQHLWFEQAAMSPAEGDMLRSPPSFLRRLVDVACYAP</sequence>
<evidence type="ECO:0000313" key="2">
    <source>
        <dbReference type="EMBL" id="MBK1842301.1"/>
    </source>
</evidence>
<dbReference type="Proteomes" id="UP000652760">
    <property type="component" value="Unassembled WGS sequence"/>
</dbReference>
<dbReference type="EMBL" id="JAENHM010000084">
    <property type="protein sequence ID" value="MBK1842301.1"/>
    <property type="molecule type" value="Genomic_DNA"/>
</dbReference>
<keyword evidence="3" id="KW-1185">Reference proteome</keyword>
<dbReference type="InterPro" id="IPR038721">
    <property type="entry name" value="IS701-like_DDE_dom"/>
</dbReference>
<dbReference type="Pfam" id="PF13546">
    <property type="entry name" value="DDE_5"/>
    <property type="match status" value="1"/>
</dbReference>